<evidence type="ECO:0000259" key="2">
    <source>
        <dbReference type="PROSITE" id="PS50011"/>
    </source>
</evidence>
<dbReference type="PANTHER" id="PTHR11909">
    <property type="entry name" value="CASEIN KINASE-RELATED"/>
    <property type="match status" value="1"/>
</dbReference>
<reference evidence="3 4" key="1">
    <citation type="submission" date="2019-03" db="EMBL/GenBank/DDBJ databases">
        <title>Single cell metagenomics reveals metabolic interactions within the superorganism composed of flagellate Streblomastix strix and complex community of Bacteroidetes bacteria on its surface.</title>
        <authorList>
            <person name="Treitli S.C."/>
            <person name="Kolisko M."/>
            <person name="Husnik F."/>
            <person name="Keeling P."/>
            <person name="Hampl V."/>
        </authorList>
    </citation>
    <scope>NUCLEOTIDE SEQUENCE [LARGE SCALE GENOMIC DNA]</scope>
    <source>
        <strain evidence="3">ST1C</strain>
    </source>
</reference>
<comment type="caution">
    <text evidence="3">The sequence shown here is derived from an EMBL/GenBank/DDBJ whole genome shotgun (WGS) entry which is preliminary data.</text>
</comment>
<dbReference type="PROSITE" id="PS50011">
    <property type="entry name" value="PROTEIN_KINASE_DOM"/>
    <property type="match status" value="1"/>
</dbReference>
<proteinExistence type="predicted"/>
<name>A0A5J4VU81_9EUKA</name>
<organism evidence="3 4">
    <name type="scientific">Streblomastix strix</name>
    <dbReference type="NCBI Taxonomy" id="222440"/>
    <lineage>
        <taxon>Eukaryota</taxon>
        <taxon>Metamonada</taxon>
        <taxon>Preaxostyla</taxon>
        <taxon>Oxymonadida</taxon>
        <taxon>Streblomastigidae</taxon>
        <taxon>Streblomastix</taxon>
    </lineage>
</organism>
<accession>A0A5J4VU81</accession>
<dbReference type="Proteomes" id="UP000324800">
    <property type="component" value="Unassembled WGS sequence"/>
</dbReference>
<dbReference type="InterPro" id="IPR008271">
    <property type="entry name" value="Ser/Thr_kinase_AS"/>
</dbReference>
<dbReference type="PROSITE" id="PS00108">
    <property type="entry name" value="PROTEIN_KINASE_ST"/>
    <property type="match status" value="1"/>
</dbReference>
<evidence type="ECO:0000256" key="1">
    <source>
        <dbReference type="ARBA" id="ARBA00012513"/>
    </source>
</evidence>
<dbReference type="InterPro" id="IPR011009">
    <property type="entry name" value="Kinase-like_dom_sf"/>
</dbReference>
<dbReference type="Gene3D" id="1.10.510.10">
    <property type="entry name" value="Transferase(Phosphotransferase) domain 1"/>
    <property type="match status" value="1"/>
</dbReference>
<dbReference type="SUPFAM" id="SSF56112">
    <property type="entry name" value="Protein kinase-like (PK-like)"/>
    <property type="match status" value="1"/>
</dbReference>
<dbReference type="OrthoDB" id="5979581at2759"/>
<evidence type="ECO:0000313" key="3">
    <source>
        <dbReference type="EMBL" id="KAA6385716.1"/>
    </source>
</evidence>
<evidence type="ECO:0000313" key="4">
    <source>
        <dbReference type="Proteomes" id="UP000324800"/>
    </source>
</evidence>
<dbReference type="AlphaFoldDB" id="A0A5J4VU81"/>
<dbReference type="InterPro" id="IPR000719">
    <property type="entry name" value="Prot_kinase_dom"/>
</dbReference>
<feature type="domain" description="Protein kinase" evidence="2">
    <location>
        <begin position="14"/>
        <end position="184"/>
    </location>
</feature>
<dbReference type="InterPro" id="IPR050235">
    <property type="entry name" value="CK1_Ser-Thr_kinase"/>
</dbReference>
<sequence length="184" mass="20749">MVIFQVGDIIKNHYILQQQIGIGAFGAIFSVKRIGGSQSSPEAMKLEKESINYSQIYTEVAVMQEMQGKPHFAKFYQSGTHLNSKFCTMELLGPSLIDLITRKLPMRFSLFSTLKFGIQAIEALYLLHKSGFVHRDIKPGNFVIGNTKQTSGTLYLIDFGLSKRKQRTDRIIAIPRTNIFKGTL</sequence>
<gene>
    <name evidence="3" type="ORF">EZS28_018758</name>
</gene>
<keyword evidence="3" id="KW-0418">Kinase</keyword>
<dbReference type="GO" id="GO:0004674">
    <property type="term" value="F:protein serine/threonine kinase activity"/>
    <property type="evidence" value="ECO:0007669"/>
    <property type="project" value="UniProtKB-EC"/>
</dbReference>
<keyword evidence="3" id="KW-0808">Transferase</keyword>
<dbReference type="EC" id="2.7.11.1" evidence="1"/>
<dbReference type="GO" id="GO:0005524">
    <property type="term" value="F:ATP binding"/>
    <property type="evidence" value="ECO:0007669"/>
    <property type="project" value="InterPro"/>
</dbReference>
<dbReference type="EMBL" id="SNRW01005140">
    <property type="protein sequence ID" value="KAA6385716.1"/>
    <property type="molecule type" value="Genomic_DNA"/>
</dbReference>
<dbReference type="SMART" id="SM00220">
    <property type="entry name" value="S_TKc"/>
    <property type="match status" value="1"/>
</dbReference>
<protein>
    <recommendedName>
        <fullName evidence="1">non-specific serine/threonine protein kinase</fullName>
        <ecNumber evidence="1">2.7.11.1</ecNumber>
    </recommendedName>
</protein>
<dbReference type="Pfam" id="PF00069">
    <property type="entry name" value="Pkinase"/>
    <property type="match status" value="1"/>
</dbReference>